<dbReference type="Proteomes" id="UP000436468">
    <property type="component" value="Unassembled WGS sequence"/>
</dbReference>
<protein>
    <recommendedName>
        <fullName evidence="9">Cation/H+ exchanger transmembrane domain-containing protein</fullName>
    </recommendedName>
</protein>
<evidence type="ECO:0000259" key="9">
    <source>
        <dbReference type="Pfam" id="PF00999"/>
    </source>
</evidence>
<comment type="caution">
    <text evidence="10">The sequence shown here is derived from an EMBL/GenBank/DDBJ whole genome shotgun (WGS) entry which is preliminary data.</text>
</comment>
<feature type="transmembrane region" description="Helical" evidence="8">
    <location>
        <begin position="208"/>
        <end position="230"/>
    </location>
</feature>
<keyword evidence="4 8" id="KW-0812">Transmembrane</keyword>
<keyword evidence="3" id="KW-0050">Antiport</keyword>
<evidence type="ECO:0000256" key="6">
    <source>
        <dbReference type="ARBA" id="ARBA00023065"/>
    </source>
</evidence>
<dbReference type="PANTHER" id="PTHR43562">
    <property type="entry name" value="NAPA-TYPE SODIUM/HYDROGEN ANTIPORTER"/>
    <property type="match status" value="1"/>
</dbReference>
<evidence type="ECO:0000256" key="5">
    <source>
        <dbReference type="ARBA" id="ARBA00022989"/>
    </source>
</evidence>
<dbReference type="InterPro" id="IPR006153">
    <property type="entry name" value="Cation/H_exchanger_TM"/>
</dbReference>
<dbReference type="GO" id="GO:0016020">
    <property type="term" value="C:membrane"/>
    <property type="evidence" value="ECO:0007669"/>
    <property type="project" value="UniProtKB-SubCell"/>
</dbReference>
<dbReference type="Pfam" id="PF00999">
    <property type="entry name" value="Na_H_Exchanger"/>
    <property type="match status" value="1"/>
</dbReference>
<evidence type="ECO:0000256" key="1">
    <source>
        <dbReference type="ARBA" id="ARBA00004141"/>
    </source>
</evidence>
<feature type="domain" description="Cation/H+ exchanger transmembrane" evidence="9">
    <location>
        <begin position="18"/>
        <end position="385"/>
    </location>
</feature>
<evidence type="ECO:0000256" key="4">
    <source>
        <dbReference type="ARBA" id="ARBA00022692"/>
    </source>
</evidence>
<dbReference type="GO" id="GO:0015297">
    <property type="term" value="F:antiporter activity"/>
    <property type="evidence" value="ECO:0007669"/>
    <property type="project" value="UniProtKB-KW"/>
</dbReference>
<keyword evidence="6" id="KW-0406">Ion transport</keyword>
<dbReference type="Gene3D" id="1.20.1530.20">
    <property type="match status" value="1"/>
</dbReference>
<feature type="transmembrane region" description="Helical" evidence="8">
    <location>
        <begin position="181"/>
        <end position="201"/>
    </location>
</feature>
<evidence type="ECO:0000256" key="2">
    <source>
        <dbReference type="ARBA" id="ARBA00022448"/>
    </source>
</evidence>
<dbReference type="PANTHER" id="PTHR43562:SF4">
    <property type="entry name" value="NA(+)_H(+) ANTIPORTER NHAS5"/>
    <property type="match status" value="1"/>
</dbReference>
<keyword evidence="11" id="KW-1185">Reference proteome</keyword>
<dbReference type="AlphaFoldDB" id="A0A844SXG1"/>
<evidence type="ECO:0000256" key="8">
    <source>
        <dbReference type="SAM" id="Phobius"/>
    </source>
</evidence>
<gene>
    <name evidence="10" type="ORF">GPL21_33770</name>
</gene>
<keyword evidence="5 8" id="KW-1133">Transmembrane helix</keyword>
<keyword evidence="7 8" id="KW-0472">Membrane</keyword>
<feature type="transmembrane region" description="Helical" evidence="8">
    <location>
        <begin position="300"/>
        <end position="325"/>
    </location>
</feature>
<keyword evidence="2" id="KW-0813">Transport</keyword>
<dbReference type="GO" id="GO:1902600">
    <property type="term" value="P:proton transmembrane transport"/>
    <property type="evidence" value="ECO:0007669"/>
    <property type="project" value="InterPro"/>
</dbReference>
<feature type="transmembrane region" description="Helical" evidence="8">
    <location>
        <begin position="332"/>
        <end position="352"/>
    </location>
</feature>
<feature type="transmembrane region" description="Helical" evidence="8">
    <location>
        <begin position="36"/>
        <end position="53"/>
    </location>
</feature>
<evidence type="ECO:0000256" key="7">
    <source>
        <dbReference type="ARBA" id="ARBA00023136"/>
    </source>
</evidence>
<feature type="transmembrane region" description="Helical" evidence="8">
    <location>
        <begin position="91"/>
        <end position="113"/>
    </location>
</feature>
<feature type="transmembrane region" description="Helical" evidence="8">
    <location>
        <begin position="150"/>
        <end position="175"/>
    </location>
</feature>
<dbReference type="RefSeq" id="WP_157348127.1">
    <property type="nucleotide sequence ID" value="NZ_CP121667.1"/>
</dbReference>
<feature type="transmembrane region" description="Helical" evidence="8">
    <location>
        <begin position="6"/>
        <end position="24"/>
    </location>
</feature>
<sequence length="408" mass="43665">MEFFSQLPILTSFALTLMLTLVLPSLMERIRLPRPVGYILAGIILGPNMLSILNPDGKIVGFFAELGKLLLMFFAGFEVNIAQFNKARHKAATFGLLTFACPFALAVTLAALLGYSPNASAVIGAILASHTLLGLPIVKQEGLLGQEATVVAVGATLFTDMLSILVLALCVPIHVRGFDPMGMLILLGWLAVYVPGVVVGLSWFVERLLAAFGTTRVSSALIMLLVMAISAQMAEWIGMEGIIGAFLAGVALKRAFGEIKGDDSLEIMSQALFIPVFFITAGFLVDFKVFFATLRDQPLLVVGVLAALFVGKWLAAETTGWLFGYRRAERNLMFGLTVPQVAATLAVALVAYSTKNAAGQRLIDHPMLNATVVLVIVSSIVGLMLTAHAARQLDHMDSRSNQASPGRS</sequence>
<name>A0A844SXG1_9BRAD</name>
<dbReference type="InterPro" id="IPR038770">
    <property type="entry name" value="Na+/solute_symporter_sf"/>
</dbReference>
<feature type="transmembrane region" description="Helical" evidence="8">
    <location>
        <begin position="59"/>
        <end position="79"/>
    </location>
</feature>
<organism evidence="10 11">
    <name type="scientific">Bradyrhizobium pachyrhizi</name>
    <dbReference type="NCBI Taxonomy" id="280333"/>
    <lineage>
        <taxon>Bacteria</taxon>
        <taxon>Pseudomonadati</taxon>
        <taxon>Pseudomonadota</taxon>
        <taxon>Alphaproteobacteria</taxon>
        <taxon>Hyphomicrobiales</taxon>
        <taxon>Nitrobacteraceae</taxon>
        <taxon>Bradyrhizobium</taxon>
    </lineage>
</organism>
<dbReference type="EMBL" id="WQNF01000037">
    <property type="protein sequence ID" value="MVT70055.1"/>
    <property type="molecule type" value="Genomic_DNA"/>
</dbReference>
<evidence type="ECO:0000313" key="11">
    <source>
        <dbReference type="Proteomes" id="UP000436468"/>
    </source>
</evidence>
<proteinExistence type="predicted"/>
<reference evidence="10 11" key="1">
    <citation type="submission" date="2019-12" db="EMBL/GenBank/DDBJ databases">
        <title>Draft genome sequences Bradyrhizobium cajani AMBPC1010, Bradyrhizobium pachyrhizi AMBPC1040 and Bradyrhizobium yuanmingense ALSPC3051, three plant growth promoting strains isolated from nodules of Cajanus cajan L. in Dominican Republic.</title>
        <authorList>
            <person name="Flores-Felix J.D."/>
            <person name="Araujo J."/>
            <person name="Diaz-Alcantara C."/>
            <person name="Gonzalez-Andres F."/>
            <person name="Velazquez E."/>
        </authorList>
    </citation>
    <scope>NUCLEOTIDE SEQUENCE [LARGE SCALE GENOMIC DNA]</scope>
    <source>
        <strain evidence="10 11">1040</strain>
    </source>
</reference>
<feature type="transmembrane region" description="Helical" evidence="8">
    <location>
        <begin position="372"/>
        <end position="390"/>
    </location>
</feature>
<evidence type="ECO:0000256" key="3">
    <source>
        <dbReference type="ARBA" id="ARBA00022449"/>
    </source>
</evidence>
<feature type="transmembrane region" description="Helical" evidence="8">
    <location>
        <begin position="119"/>
        <end position="138"/>
    </location>
</feature>
<evidence type="ECO:0000313" key="10">
    <source>
        <dbReference type="EMBL" id="MVT70055.1"/>
    </source>
</evidence>
<comment type="subcellular location">
    <subcellularLocation>
        <location evidence="1">Membrane</location>
        <topology evidence="1">Multi-pass membrane protein</topology>
    </subcellularLocation>
</comment>
<accession>A0A844SXG1</accession>
<feature type="transmembrane region" description="Helical" evidence="8">
    <location>
        <begin position="272"/>
        <end position="294"/>
    </location>
</feature>